<keyword evidence="5 7" id="KW-0460">Magnesium</keyword>
<feature type="region of interest" description="Adenylyl transferase" evidence="7">
    <location>
        <begin position="467"/>
        <end position="985"/>
    </location>
</feature>
<dbReference type="NCBIfam" id="NF008292">
    <property type="entry name" value="PRK11072.1"/>
    <property type="match status" value="1"/>
</dbReference>
<keyword evidence="6 7" id="KW-0511">Multifunctional enzyme</keyword>
<dbReference type="Gene3D" id="1.20.120.330">
    <property type="entry name" value="Nucleotidyltransferases domain 2"/>
    <property type="match status" value="2"/>
</dbReference>
<evidence type="ECO:0000256" key="1">
    <source>
        <dbReference type="ARBA" id="ARBA00022679"/>
    </source>
</evidence>
<accession>A0A1F6TZA0</accession>
<comment type="function">
    <text evidence="7">Involved in the regulation of glutamine synthetase GlnA, a key enzyme in the process to assimilate ammonia. When cellular nitrogen levels are high, the C-terminal adenylyl transferase (AT) inactivates GlnA by covalent transfer of an adenylyl group from ATP to specific tyrosine residue of GlnA, thus reducing its activity. Conversely, when nitrogen levels are low, the N-terminal adenylyl removase (AR) activates GlnA by removing the adenylyl group by phosphorolysis, increasing its activity. The regulatory region of GlnE binds the signal transduction protein PII (GlnB) which indicates the nitrogen status of the cell.</text>
</comment>
<evidence type="ECO:0000259" key="9">
    <source>
        <dbReference type="Pfam" id="PF08335"/>
    </source>
</evidence>
<evidence type="ECO:0000256" key="2">
    <source>
        <dbReference type="ARBA" id="ARBA00022695"/>
    </source>
</evidence>
<dbReference type="Gene3D" id="3.30.460.10">
    <property type="entry name" value="Beta Polymerase, domain 2"/>
    <property type="match status" value="2"/>
</dbReference>
<dbReference type="Proteomes" id="UP000179037">
    <property type="component" value="Unassembled WGS sequence"/>
</dbReference>
<dbReference type="FunFam" id="1.20.120.330:FF:000005">
    <property type="entry name" value="Bifunctional glutamine synthetase adenylyltransferase/adenylyl-removing enzyme"/>
    <property type="match status" value="1"/>
</dbReference>
<comment type="catalytic activity">
    <reaction evidence="7">
        <text>[glutamine synthetase]-O(4)-(5'-adenylyl)-L-tyrosine + phosphate = [glutamine synthetase]-L-tyrosine + ADP</text>
        <dbReference type="Rhea" id="RHEA:43716"/>
        <dbReference type="Rhea" id="RHEA-COMP:10660"/>
        <dbReference type="Rhea" id="RHEA-COMP:10661"/>
        <dbReference type="ChEBI" id="CHEBI:43474"/>
        <dbReference type="ChEBI" id="CHEBI:46858"/>
        <dbReference type="ChEBI" id="CHEBI:83624"/>
        <dbReference type="ChEBI" id="CHEBI:456216"/>
        <dbReference type="EC" id="2.7.7.89"/>
    </reaction>
</comment>
<dbReference type="CDD" id="cd05401">
    <property type="entry name" value="NT_GlnE_GlnD_like"/>
    <property type="match status" value="2"/>
</dbReference>
<evidence type="ECO:0000259" key="8">
    <source>
        <dbReference type="Pfam" id="PF03710"/>
    </source>
</evidence>
<dbReference type="GO" id="GO:0005524">
    <property type="term" value="F:ATP binding"/>
    <property type="evidence" value="ECO:0007669"/>
    <property type="project" value="UniProtKB-UniRule"/>
</dbReference>
<dbReference type="GO" id="GO:0000287">
    <property type="term" value="F:magnesium ion binding"/>
    <property type="evidence" value="ECO:0007669"/>
    <property type="project" value="UniProtKB-UniRule"/>
</dbReference>
<evidence type="ECO:0000256" key="3">
    <source>
        <dbReference type="ARBA" id="ARBA00022741"/>
    </source>
</evidence>
<evidence type="ECO:0000256" key="5">
    <source>
        <dbReference type="ARBA" id="ARBA00022842"/>
    </source>
</evidence>
<dbReference type="InterPro" id="IPR005190">
    <property type="entry name" value="GlnE_rpt_dom"/>
</dbReference>
<feature type="domain" description="Glutamate-ammonia ligase adenylyltransferase repeated" evidence="8">
    <location>
        <begin position="681"/>
        <end position="845"/>
    </location>
</feature>
<dbReference type="HAMAP" id="MF_00802">
    <property type="entry name" value="GlnE"/>
    <property type="match status" value="1"/>
</dbReference>
<organism evidence="10 11">
    <name type="scientific">Candidatus Muproteobacteria bacterium RIFCSPLOWO2_01_FULL_60_18</name>
    <dbReference type="NCBI Taxonomy" id="1817768"/>
    <lineage>
        <taxon>Bacteria</taxon>
        <taxon>Pseudomonadati</taxon>
        <taxon>Pseudomonadota</taxon>
        <taxon>Candidatus Muproteobacteria</taxon>
    </lineage>
</organism>
<dbReference type="GO" id="GO:0005829">
    <property type="term" value="C:cytosol"/>
    <property type="evidence" value="ECO:0007669"/>
    <property type="project" value="TreeGrafter"/>
</dbReference>
<dbReference type="FunFam" id="3.30.460.10:FF:000009">
    <property type="entry name" value="Bifunctional glutamine synthetase adenylyltransferase/adenylyl-removing enzyme"/>
    <property type="match status" value="1"/>
</dbReference>
<dbReference type="EMBL" id="MFTC01000069">
    <property type="protein sequence ID" value="OGI50430.1"/>
    <property type="molecule type" value="Genomic_DNA"/>
</dbReference>
<evidence type="ECO:0000256" key="4">
    <source>
        <dbReference type="ARBA" id="ARBA00022840"/>
    </source>
</evidence>
<dbReference type="EC" id="2.7.7.89" evidence="7"/>
<keyword evidence="3 7" id="KW-0547">Nucleotide-binding</keyword>
<keyword evidence="2 7" id="KW-0548">Nucleotidyltransferase</keyword>
<name>A0A1F6TZA0_9PROT</name>
<feature type="domain" description="Glutamate-ammonia ligase adenylyltransferase repeated" evidence="8">
    <location>
        <begin position="50"/>
        <end position="294"/>
    </location>
</feature>
<dbReference type="SUPFAM" id="SSF81593">
    <property type="entry name" value="Nucleotidyltransferase substrate binding subunit/domain"/>
    <property type="match status" value="2"/>
</dbReference>
<comment type="similarity">
    <text evidence="7">Belongs to the GlnE family.</text>
</comment>
<dbReference type="InterPro" id="IPR043519">
    <property type="entry name" value="NT_sf"/>
</dbReference>
<dbReference type="EC" id="2.7.7.42" evidence="7"/>
<comment type="cofactor">
    <cofactor evidence="7">
        <name>Mg(2+)</name>
        <dbReference type="ChEBI" id="CHEBI:18420"/>
    </cofactor>
</comment>
<keyword evidence="1 7" id="KW-0808">Transferase</keyword>
<feature type="domain" description="PII-uridylyltransferase/Glutamine-synthetase adenylyltransferase" evidence="9">
    <location>
        <begin position="315"/>
        <end position="454"/>
    </location>
</feature>
<keyword evidence="4 7" id="KW-0067">ATP-binding</keyword>
<evidence type="ECO:0000256" key="7">
    <source>
        <dbReference type="HAMAP-Rule" id="MF_00802"/>
    </source>
</evidence>
<dbReference type="SUPFAM" id="SSF81301">
    <property type="entry name" value="Nucleotidyltransferase"/>
    <property type="match status" value="2"/>
</dbReference>
<feature type="region of interest" description="Adenylyl removase" evidence="7">
    <location>
        <begin position="1"/>
        <end position="458"/>
    </location>
</feature>
<dbReference type="GO" id="GO:0008882">
    <property type="term" value="F:[glutamate-ammonia-ligase] adenylyltransferase activity"/>
    <property type="evidence" value="ECO:0007669"/>
    <property type="project" value="UniProtKB-UniRule"/>
</dbReference>
<dbReference type="Pfam" id="PF08335">
    <property type="entry name" value="GlnD_UR_UTase"/>
    <property type="match status" value="2"/>
</dbReference>
<dbReference type="STRING" id="1817768.A3A87_09500"/>
<evidence type="ECO:0000313" key="11">
    <source>
        <dbReference type="Proteomes" id="UP000179037"/>
    </source>
</evidence>
<dbReference type="Gene3D" id="1.20.120.1510">
    <property type="match status" value="1"/>
</dbReference>
<reference evidence="10 11" key="1">
    <citation type="journal article" date="2016" name="Nat. Commun.">
        <title>Thousands of microbial genomes shed light on interconnected biogeochemical processes in an aquifer system.</title>
        <authorList>
            <person name="Anantharaman K."/>
            <person name="Brown C.T."/>
            <person name="Hug L.A."/>
            <person name="Sharon I."/>
            <person name="Castelle C.J."/>
            <person name="Probst A.J."/>
            <person name="Thomas B.C."/>
            <person name="Singh A."/>
            <person name="Wilkins M.J."/>
            <person name="Karaoz U."/>
            <person name="Brodie E.L."/>
            <person name="Williams K.H."/>
            <person name="Hubbard S.S."/>
            <person name="Banfield J.F."/>
        </authorList>
    </citation>
    <scope>NUCLEOTIDE SEQUENCE [LARGE SCALE GENOMIC DNA]</scope>
</reference>
<evidence type="ECO:0000313" key="10">
    <source>
        <dbReference type="EMBL" id="OGI50430.1"/>
    </source>
</evidence>
<comment type="caution">
    <text evidence="10">The sequence shown here is derived from an EMBL/GenBank/DDBJ whole genome shotgun (WGS) entry which is preliminary data.</text>
</comment>
<dbReference type="InterPro" id="IPR023057">
    <property type="entry name" value="GlnE"/>
</dbReference>
<dbReference type="GO" id="GO:0000820">
    <property type="term" value="P:regulation of glutamine family amino acid metabolic process"/>
    <property type="evidence" value="ECO:0007669"/>
    <property type="project" value="UniProtKB-UniRule"/>
</dbReference>
<dbReference type="PANTHER" id="PTHR30621:SF0">
    <property type="entry name" value="BIFUNCTIONAL GLUTAMINE SYNTHETASE ADENYLYLTRANSFERASE_ADENYLYL-REMOVING ENZYME"/>
    <property type="match status" value="1"/>
</dbReference>
<dbReference type="InterPro" id="IPR013546">
    <property type="entry name" value="PII_UdlTrfase/GS_AdlTrfase"/>
</dbReference>
<dbReference type="GO" id="GO:0047388">
    <property type="term" value="F:[glutamine synthetase]-adenylyl-L-tyrosine phosphorylase activity"/>
    <property type="evidence" value="ECO:0007669"/>
    <property type="project" value="UniProtKB-EC"/>
</dbReference>
<dbReference type="PANTHER" id="PTHR30621">
    <property type="entry name" value="GLUTAMINE SYNTHETASE ADENYLYLTRANSFERASE"/>
    <property type="match status" value="1"/>
</dbReference>
<proteinExistence type="inferred from homology"/>
<gene>
    <name evidence="7" type="primary">glnE</name>
    <name evidence="10" type="ORF">A3A87_09500</name>
</gene>
<sequence>MLDSAQHLFDVALARMPIPLRPVAEGHWRNFREQLPRLPRAHPERWLGILPQAFAASDFVARACAQHPELLRELIESGDLLRAYEGGELTRRVARELAGVANEAALKARLRLLRRREMLRIALRDLAGWAELPEALATLSEFADACIEGALEHLEPGAAARYGAPTGASGAPLRLVVLALGKLGGRELNFSSDIDLMFAYPEEGETAGPKKISHHEFFLRLGQALINALHEATADGFVFRVDMRLRPNGASGPLALSFDAMEYYYQTHGREWERYALIKARPVAGDRAAGQELLARLKPFVFRKYLDYGTIEAIRAMKAMIAREVSRKGLQDNIKLGPGGIREIEFLAQALQLIRGGREPELAEPMLLKVLPRLAAGGHITSQAERELAAAYTFLRNTEHRLQMVDDRQTQDLPTEEKEKARLAYASGFADWPLFEHALNRHRRRVQELFSQMFTAPQGEAAPEDATKDGLHAVWLNAVEPATAQKILGEAGYHEPAEVLTLLEGLRNGGAYQSFSAEGRARMDRLVPLLIAAAGLSADPHTTLARLVNLLEAIGRRSTYLALLIENPMALSQLVKLLSASPWIATWLGQHPILVDELLDPRSLYEPLTRARLADELRQRLAHIPAEDFELQMEILREFRHGHVLRVAAAAIASGASTFADGGPAPRAGGATDIGPGFVPEKVGAHLAAIAEVVIDESLELARQTLIEKHGEPRCPGAETPPGFAVIGYGKLGSRELGYGSDLDMIFLYEGCEEGSTHGLRPLPNEAFFARLGQRLIQILTTRTPGGILYEVDMRLRPSGKSGPLVTSLAAFRDYQRSHAWTWEHQALVRARPVAGSPGLAREFAQVREEILCRPRDPAKLKADVREMRHKMAAEKLRHDADQADVKHDPGGIVDIEFMVQYWVLQWAHEHPGLTRHTENIHILEALKAEGLLDPERTRLLTEAYRRYLSVEHRLKLMERGSLADAAELGDWPERVRQIWDEVMN</sequence>
<feature type="domain" description="PII-uridylyltransferase/Glutamine-synthetase adenylyltransferase" evidence="9">
    <location>
        <begin position="866"/>
        <end position="959"/>
    </location>
</feature>
<dbReference type="AlphaFoldDB" id="A0A1F6TZA0"/>
<evidence type="ECO:0000256" key="6">
    <source>
        <dbReference type="ARBA" id="ARBA00023268"/>
    </source>
</evidence>
<feature type="domain" description="Glutamate-ammonia ligase adenylyltransferase repeated" evidence="8">
    <location>
        <begin position="572"/>
        <end position="654"/>
    </location>
</feature>
<protein>
    <recommendedName>
        <fullName evidence="7">Bifunctional glutamine synthetase adenylyltransferase/adenylyl-removing enzyme</fullName>
    </recommendedName>
    <alternativeName>
        <fullName evidence="7">ATP:glutamine synthetase adenylyltransferase</fullName>
    </alternativeName>
    <alternativeName>
        <fullName evidence="7">ATase</fullName>
    </alternativeName>
    <domain>
        <recommendedName>
            <fullName evidence="7">Glutamine synthetase adenylyl-L-tyrosine phosphorylase</fullName>
            <ecNumber evidence="7">2.7.7.89</ecNumber>
        </recommendedName>
        <alternativeName>
            <fullName evidence="7">Adenylyl removase</fullName>
            <shortName evidence="7">AR</shortName>
            <shortName evidence="7">AT-N</shortName>
        </alternativeName>
    </domain>
    <domain>
        <recommendedName>
            <fullName evidence="7">Glutamine synthetase adenylyl transferase</fullName>
            <ecNumber evidence="7">2.7.7.42</ecNumber>
        </recommendedName>
        <alternativeName>
            <fullName evidence="7">Adenylyl transferase</fullName>
            <shortName evidence="7">AT</shortName>
            <shortName evidence="7">AT-C</shortName>
        </alternativeName>
    </domain>
</protein>
<dbReference type="Pfam" id="PF03710">
    <property type="entry name" value="GlnE"/>
    <property type="match status" value="3"/>
</dbReference>
<comment type="catalytic activity">
    <reaction evidence="7">
        <text>[glutamine synthetase]-L-tyrosine + ATP = [glutamine synthetase]-O(4)-(5'-adenylyl)-L-tyrosine + diphosphate</text>
        <dbReference type="Rhea" id="RHEA:18589"/>
        <dbReference type="Rhea" id="RHEA-COMP:10660"/>
        <dbReference type="Rhea" id="RHEA-COMP:10661"/>
        <dbReference type="ChEBI" id="CHEBI:30616"/>
        <dbReference type="ChEBI" id="CHEBI:33019"/>
        <dbReference type="ChEBI" id="CHEBI:46858"/>
        <dbReference type="ChEBI" id="CHEBI:83624"/>
        <dbReference type="EC" id="2.7.7.42"/>
    </reaction>
</comment>